<comment type="caution">
    <text evidence="1">The sequence shown here is derived from an EMBL/GenBank/DDBJ whole genome shotgun (WGS) entry which is preliminary data.</text>
</comment>
<protein>
    <submittedName>
        <fullName evidence="1">Uncharacterized protein</fullName>
    </submittedName>
</protein>
<organism evidence="1">
    <name type="scientific">marine sediment metagenome</name>
    <dbReference type="NCBI Taxonomy" id="412755"/>
    <lineage>
        <taxon>unclassified sequences</taxon>
        <taxon>metagenomes</taxon>
        <taxon>ecological metagenomes</taxon>
    </lineage>
</organism>
<name>A0A0F9FM32_9ZZZZ</name>
<accession>A0A0F9FM32</accession>
<gene>
    <name evidence="1" type="ORF">LCGC14_1936030</name>
</gene>
<proteinExistence type="predicted"/>
<dbReference type="AlphaFoldDB" id="A0A0F9FM32"/>
<dbReference type="EMBL" id="LAZR01020870">
    <property type="protein sequence ID" value="KKL87303.1"/>
    <property type="molecule type" value="Genomic_DNA"/>
</dbReference>
<evidence type="ECO:0000313" key="1">
    <source>
        <dbReference type="EMBL" id="KKL87303.1"/>
    </source>
</evidence>
<reference evidence="1" key="1">
    <citation type="journal article" date="2015" name="Nature">
        <title>Complex archaea that bridge the gap between prokaryotes and eukaryotes.</title>
        <authorList>
            <person name="Spang A."/>
            <person name="Saw J.H."/>
            <person name="Jorgensen S.L."/>
            <person name="Zaremba-Niedzwiedzka K."/>
            <person name="Martijn J."/>
            <person name="Lind A.E."/>
            <person name="van Eijk R."/>
            <person name="Schleper C."/>
            <person name="Guy L."/>
            <person name="Ettema T.J."/>
        </authorList>
    </citation>
    <scope>NUCLEOTIDE SEQUENCE</scope>
</reference>
<sequence>MPIFIAKTYDGKVENIVFSKSRELAVAYWHGKDIHPHSIHVVSDQNLENHPTGVLPILSTKKLELGGMTGKHRKYLVVE</sequence>